<keyword evidence="2" id="KW-0547">Nucleotide-binding</keyword>
<dbReference type="GO" id="GO:0005524">
    <property type="term" value="F:ATP binding"/>
    <property type="evidence" value="ECO:0007669"/>
    <property type="project" value="UniProtKB-KW"/>
</dbReference>
<dbReference type="EMBL" id="QRJE01000016">
    <property type="protein sequence ID" value="RHH10975.1"/>
    <property type="molecule type" value="Genomic_DNA"/>
</dbReference>
<name>A0A396C268_BACFG</name>
<dbReference type="PROSITE" id="PS51459">
    <property type="entry name" value="FIDO"/>
    <property type="match status" value="1"/>
</dbReference>
<reference evidence="4 5" key="1">
    <citation type="submission" date="2018-08" db="EMBL/GenBank/DDBJ databases">
        <title>A genome reference for cultivated species of the human gut microbiota.</title>
        <authorList>
            <person name="Zou Y."/>
            <person name="Xue W."/>
            <person name="Luo G."/>
        </authorList>
    </citation>
    <scope>NUCLEOTIDE SEQUENCE [LARGE SCALE GENOMIC DNA]</scope>
    <source>
        <strain evidence="4 5">AM18-6</strain>
    </source>
</reference>
<feature type="binding site" evidence="2">
    <location>
        <begin position="183"/>
        <end position="190"/>
    </location>
    <ligand>
        <name>ATP</name>
        <dbReference type="ChEBI" id="CHEBI:30616"/>
    </ligand>
</feature>
<sequence length="253" mass="29018">MSEDINVMLKEVDVQKEQLSALRPLPEEALKKIQDALDIEYTYESNRIEGNTLTLQETALVVNEGVTISGKSMREHLEAINHAEAISYIKDIAKQDIEISERTIKEIHALILHGIDRENVGRYRTVPVMISGSTHMPPQPYLVEKQMEDFILRFKQMEKEKIHPVLIAAYLHDELVRIHPFIDGNGRTSRLLMNLYLLRHGYVIITLKGSNDAKVSYYMALEKSHTEHLPEDFQKLVVEAEIAALQKYLSIMA</sequence>
<accession>A0A396C268</accession>
<dbReference type="AlphaFoldDB" id="A0A396C268"/>
<feature type="binding site" evidence="2">
    <location>
        <begin position="217"/>
        <end position="218"/>
    </location>
    <ligand>
        <name>ATP</name>
        <dbReference type="ChEBI" id="CHEBI:30616"/>
    </ligand>
</feature>
<dbReference type="InterPro" id="IPR036597">
    <property type="entry name" value="Fido-like_dom_sf"/>
</dbReference>
<evidence type="ECO:0000313" key="5">
    <source>
        <dbReference type="Proteomes" id="UP000266644"/>
    </source>
</evidence>
<dbReference type="Proteomes" id="UP000266644">
    <property type="component" value="Unassembled WGS sequence"/>
</dbReference>
<protein>
    <submittedName>
        <fullName evidence="4">Fic family protein</fullName>
    </submittedName>
</protein>
<evidence type="ECO:0000256" key="2">
    <source>
        <dbReference type="PIRSR" id="PIRSR640198-2"/>
    </source>
</evidence>
<comment type="caution">
    <text evidence="4">The sequence shown here is derived from an EMBL/GenBank/DDBJ whole genome shotgun (WGS) entry which is preliminary data.</text>
</comment>
<gene>
    <name evidence="4" type="ORF">DW228_10855</name>
</gene>
<dbReference type="PANTHER" id="PTHR13504:SF38">
    <property type="entry name" value="FIDO DOMAIN-CONTAINING PROTEIN"/>
    <property type="match status" value="1"/>
</dbReference>
<dbReference type="PANTHER" id="PTHR13504">
    <property type="entry name" value="FIDO DOMAIN-CONTAINING PROTEIN DDB_G0283145"/>
    <property type="match status" value="1"/>
</dbReference>
<dbReference type="InterPro" id="IPR003812">
    <property type="entry name" value="Fido"/>
</dbReference>
<dbReference type="InterPro" id="IPR040198">
    <property type="entry name" value="Fido_containing"/>
</dbReference>
<dbReference type="RefSeq" id="WP_032542190.1">
    <property type="nucleotide sequence ID" value="NZ_CP036539.1"/>
</dbReference>
<evidence type="ECO:0000256" key="1">
    <source>
        <dbReference type="PIRSR" id="PIRSR640198-1"/>
    </source>
</evidence>
<evidence type="ECO:0000256" key="3">
    <source>
        <dbReference type="PIRSR" id="PIRSR640198-3"/>
    </source>
</evidence>
<keyword evidence="2" id="KW-0067">ATP-binding</keyword>
<organism evidence="4 5">
    <name type="scientific">Bacteroides fragilis</name>
    <dbReference type="NCBI Taxonomy" id="817"/>
    <lineage>
        <taxon>Bacteria</taxon>
        <taxon>Pseudomonadati</taxon>
        <taxon>Bacteroidota</taxon>
        <taxon>Bacteroidia</taxon>
        <taxon>Bacteroidales</taxon>
        <taxon>Bacteroidaceae</taxon>
        <taxon>Bacteroides</taxon>
    </lineage>
</organism>
<dbReference type="Pfam" id="PF02661">
    <property type="entry name" value="Fic"/>
    <property type="match status" value="1"/>
</dbReference>
<feature type="site" description="Important for autoinhibition of adenylyltransferase activity" evidence="3">
    <location>
        <position position="49"/>
    </location>
</feature>
<feature type="active site" evidence="1">
    <location>
        <position position="179"/>
    </location>
</feature>
<dbReference type="Gene3D" id="1.10.3290.10">
    <property type="entry name" value="Fido-like domain"/>
    <property type="match status" value="1"/>
</dbReference>
<proteinExistence type="predicted"/>
<evidence type="ECO:0000313" key="4">
    <source>
        <dbReference type="EMBL" id="RHH10975.1"/>
    </source>
</evidence>
<dbReference type="SUPFAM" id="SSF140931">
    <property type="entry name" value="Fic-like"/>
    <property type="match status" value="1"/>
</dbReference>